<dbReference type="AlphaFoldDB" id="A0AAW7JYS1"/>
<proteinExistence type="predicted"/>
<evidence type="ECO:0000313" key="1">
    <source>
        <dbReference type="EMBL" id="MDN0068610.1"/>
    </source>
</evidence>
<name>A0AAW7JYS1_9ACTN</name>
<dbReference type="RefSeq" id="WP_289826688.1">
    <property type="nucleotide sequence ID" value="NZ_JAUEIR010000002.1"/>
</dbReference>
<comment type="caution">
    <text evidence="1">The sequence shown here is derived from an EMBL/GenBank/DDBJ whole genome shotgun (WGS) entry which is preliminary data.</text>
</comment>
<accession>A0AAW7JYS1</accession>
<dbReference type="Proteomes" id="UP001168505">
    <property type="component" value="Unassembled WGS sequence"/>
</dbReference>
<sequence length="130" mass="13748">MGAVSELAARALTACGFECVFRSPVSALFCAEPAVLTEGAFERAARLEDGRERGIVIVDVLICRDVSLDAEAAGLAAERALRAVAWPVDCDGFVRIAAADTRGAGPRGRDGSGRWLWGFELVCTVVRHVG</sequence>
<reference evidence="1" key="2">
    <citation type="submission" date="2023-08" db="EMBL/GenBank/DDBJ databases">
        <title>Identification and characterization of horizontal gene transfer across gut microbiota members of farm animals based on homology search.</title>
        <authorList>
            <person name="Schwarzerova J."/>
            <person name="Nykrynova M."/>
            <person name="Jureckova K."/>
            <person name="Cejkova D."/>
            <person name="Rychlik I."/>
        </authorList>
    </citation>
    <scope>NUCLEOTIDE SEQUENCE</scope>
    <source>
        <strain evidence="1">15_COKtk</strain>
    </source>
</reference>
<evidence type="ECO:0000313" key="2">
    <source>
        <dbReference type="Proteomes" id="UP001168505"/>
    </source>
</evidence>
<organism evidence="1 2">
    <name type="scientific">Collinsella ihumii</name>
    <dbReference type="NCBI Taxonomy" id="1720204"/>
    <lineage>
        <taxon>Bacteria</taxon>
        <taxon>Bacillati</taxon>
        <taxon>Actinomycetota</taxon>
        <taxon>Coriobacteriia</taxon>
        <taxon>Coriobacteriales</taxon>
        <taxon>Coriobacteriaceae</taxon>
        <taxon>Collinsella</taxon>
    </lineage>
</organism>
<reference evidence="1" key="1">
    <citation type="submission" date="2023-06" db="EMBL/GenBank/DDBJ databases">
        <authorList>
            <person name="Zeman M."/>
            <person name="Kubasova T."/>
            <person name="Jahodarova E."/>
            <person name="Nykrynova M."/>
            <person name="Rychlik I."/>
        </authorList>
    </citation>
    <scope>NUCLEOTIDE SEQUENCE</scope>
    <source>
        <strain evidence="1">15_COKtk</strain>
    </source>
</reference>
<gene>
    <name evidence="1" type="ORF">QVN40_02690</name>
</gene>
<dbReference type="EMBL" id="JAUEIR010000002">
    <property type="protein sequence ID" value="MDN0068610.1"/>
    <property type="molecule type" value="Genomic_DNA"/>
</dbReference>
<evidence type="ECO:0008006" key="3">
    <source>
        <dbReference type="Google" id="ProtNLM"/>
    </source>
</evidence>
<protein>
    <recommendedName>
        <fullName evidence="3">DUF3168 domain-containing protein</fullName>
    </recommendedName>
</protein>